<organism evidence="1 2">
    <name type="scientific">Halteria grandinella</name>
    <dbReference type="NCBI Taxonomy" id="5974"/>
    <lineage>
        <taxon>Eukaryota</taxon>
        <taxon>Sar</taxon>
        <taxon>Alveolata</taxon>
        <taxon>Ciliophora</taxon>
        <taxon>Intramacronucleata</taxon>
        <taxon>Spirotrichea</taxon>
        <taxon>Stichotrichia</taxon>
        <taxon>Sporadotrichida</taxon>
        <taxon>Halteriidae</taxon>
        <taxon>Halteria</taxon>
    </lineage>
</organism>
<dbReference type="OrthoDB" id="10650727at2759"/>
<dbReference type="GO" id="GO:0016020">
    <property type="term" value="C:membrane"/>
    <property type="evidence" value="ECO:0007669"/>
    <property type="project" value="TreeGrafter"/>
</dbReference>
<dbReference type="InterPro" id="IPR019176">
    <property type="entry name" value="Cytochrome_B561-rel"/>
</dbReference>
<dbReference type="Pfam" id="PF09786">
    <property type="entry name" value="CytochromB561_N"/>
    <property type="match status" value="1"/>
</dbReference>
<dbReference type="Proteomes" id="UP000785679">
    <property type="component" value="Unassembled WGS sequence"/>
</dbReference>
<sequence length="195" mass="22441">MGSLYDLFGSPTLIHLKFSKLQFYSIKRLSHLIYNLEDYNPEGGGSNDFTYQGLTWNDSLPSDPELLSSVFCHLLDIAYYGSQLIRKDVKYTINHLINANQMSSVHYLAEDQIAIVNTQPIGYAPYYEYVFQRRAYQLPQDSNNLFSAICMVYSLIKAKGRGMYGNTNFNEAFEGIFRGVSMMGMQQQQINRQYL</sequence>
<evidence type="ECO:0000313" key="2">
    <source>
        <dbReference type="Proteomes" id="UP000785679"/>
    </source>
</evidence>
<dbReference type="EMBL" id="RRYP01008116">
    <property type="protein sequence ID" value="TNV80001.1"/>
    <property type="molecule type" value="Genomic_DNA"/>
</dbReference>
<accession>A0A8J8T3B6</accession>
<dbReference type="AlphaFoldDB" id="A0A8J8T3B6"/>
<dbReference type="PANTHER" id="PTHR21780:SF0">
    <property type="entry name" value="TRANSMEMBRANE PROTEIN 209"/>
    <property type="match status" value="1"/>
</dbReference>
<evidence type="ECO:0000313" key="1">
    <source>
        <dbReference type="EMBL" id="TNV80001.1"/>
    </source>
</evidence>
<gene>
    <name evidence="1" type="ORF">FGO68_gene3507</name>
</gene>
<protein>
    <submittedName>
        <fullName evidence="1">Uncharacterized protein</fullName>
    </submittedName>
</protein>
<reference evidence="1" key="1">
    <citation type="submission" date="2019-06" db="EMBL/GenBank/DDBJ databases">
        <authorList>
            <person name="Zheng W."/>
        </authorList>
    </citation>
    <scope>NUCLEOTIDE SEQUENCE</scope>
    <source>
        <strain evidence="1">QDHG01</strain>
    </source>
</reference>
<comment type="caution">
    <text evidence="1">The sequence shown here is derived from an EMBL/GenBank/DDBJ whole genome shotgun (WGS) entry which is preliminary data.</text>
</comment>
<dbReference type="PANTHER" id="PTHR21780">
    <property type="entry name" value="TRANSMEMBRANE PROTEIN 209"/>
    <property type="match status" value="1"/>
</dbReference>
<proteinExistence type="predicted"/>
<name>A0A8J8T3B6_HALGN</name>
<keyword evidence="2" id="KW-1185">Reference proteome</keyword>